<dbReference type="EMBL" id="JAIZAY010000004">
    <property type="protein sequence ID" value="KAJ8043462.1"/>
    <property type="molecule type" value="Genomic_DNA"/>
</dbReference>
<evidence type="ECO:0000259" key="1">
    <source>
        <dbReference type="Pfam" id="PF14214"/>
    </source>
</evidence>
<dbReference type="Pfam" id="PF14214">
    <property type="entry name" value="Helitron_like_N"/>
    <property type="match status" value="1"/>
</dbReference>
<accession>A0A9Q1CE82</accession>
<organism evidence="2 3">
    <name type="scientific">Holothuria leucospilota</name>
    <name type="common">Black long sea cucumber</name>
    <name type="synonym">Mertensiothuria leucospilota</name>
    <dbReference type="NCBI Taxonomy" id="206669"/>
    <lineage>
        <taxon>Eukaryota</taxon>
        <taxon>Metazoa</taxon>
        <taxon>Echinodermata</taxon>
        <taxon>Eleutherozoa</taxon>
        <taxon>Echinozoa</taxon>
        <taxon>Holothuroidea</taxon>
        <taxon>Aspidochirotacea</taxon>
        <taxon>Aspidochirotida</taxon>
        <taxon>Holothuriidae</taxon>
        <taxon>Holothuria</taxon>
    </lineage>
</organism>
<proteinExistence type="predicted"/>
<dbReference type="InterPro" id="IPR025476">
    <property type="entry name" value="Helitron_helicase-like"/>
</dbReference>
<protein>
    <recommendedName>
        <fullName evidence="1">Helitron helicase-like domain-containing protein</fullName>
    </recommendedName>
</protein>
<name>A0A9Q1CE82_HOLLE</name>
<dbReference type="OrthoDB" id="416437at2759"/>
<sequence>MLVNNKEYTQEQLQNADWTMKSRLIQSDPVTCVRFFDHRLQVFMNDVLKGNLHPIGIIKDYFLRIEFQQRGSPHAHITFWIENAPTYDKNSPTEIEAFVDKYISCATDIDNESMPMLQLQTHKHSKTCRKKSKALCRFGFPKPPMKYTKLLHPLPPDTDPQMLQQHQENYQKITELLKTHVNGLDITFEQFLKHVNLNEEEYVEAIRKGIKAPIVFLKRNPNAIRI</sequence>
<dbReference type="AlphaFoldDB" id="A0A9Q1CE82"/>
<feature type="domain" description="Helitron helicase-like" evidence="1">
    <location>
        <begin position="19"/>
        <end position="77"/>
    </location>
</feature>
<gene>
    <name evidence="2" type="ORF">HOLleu_10555</name>
</gene>
<evidence type="ECO:0000313" key="3">
    <source>
        <dbReference type="Proteomes" id="UP001152320"/>
    </source>
</evidence>
<keyword evidence="3" id="KW-1185">Reference proteome</keyword>
<evidence type="ECO:0000313" key="2">
    <source>
        <dbReference type="EMBL" id="KAJ8043462.1"/>
    </source>
</evidence>
<reference evidence="2" key="1">
    <citation type="submission" date="2021-10" db="EMBL/GenBank/DDBJ databases">
        <title>Tropical sea cucumber genome reveals ecological adaptation and Cuvierian tubules defense mechanism.</title>
        <authorList>
            <person name="Chen T."/>
        </authorList>
    </citation>
    <scope>NUCLEOTIDE SEQUENCE</scope>
    <source>
        <strain evidence="2">Nanhai2018</strain>
        <tissue evidence="2">Muscle</tissue>
    </source>
</reference>
<dbReference type="Proteomes" id="UP001152320">
    <property type="component" value="Chromosome 4"/>
</dbReference>
<comment type="caution">
    <text evidence="2">The sequence shown here is derived from an EMBL/GenBank/DDBJ whole genome shotgun (WGS) entry which is preliminary data.</text>
</comment>